<dbReference type="Proteomes" id="UP000241769">
    <property type="component" value="Unassembled WGS sequence"/>
</dbReference>
<organism evidence="1 2">
    <name type="scientific">Planoprotostelium fungivorum</name>
    <dbReference type="NCBI Taxonomy" id="1890364"/>
    <lineage>
        <taxon>Eukaryota</taxon>
        <taxon>Amoebozoa</taxon>
        <taxon>Evosea</taxon>
        <taxon>Variosea</taxon>
        <taxon>Cavosteliida</taxon>
        <taxon>Cavosteliaceae</taxon>
        <taxon>Planoprotostelium</taxon>
    </lineage>
</organism>
<evidence type="ECO:0000313" key="1">
    <source>
        <dbReference type="EMBL" id="PRP83575.1"/>
    </source>
</evidence>
<protein>
    <submittedName>
        <fullName evidence="1">Uncharacterized protein</fullName>
    </submittedName>
</protein>
<name>A0A2P6NHY5_9EUKA</name>
<reference evidence="1 2" key="1">
    <citation type="journal article" date="2018" name="Genome Biol. Evol.">
        <title>Multiple Roots of Fruiting Body Formation in Amoebozoa.</title>
        <authorList>
            <person name="Hillmann F."/>
            <person name="Forbes G."/>
            <person name="Novohradska S."/>
            <person name="Ferling I."/>
            <person name="Riege K."/>
            <person name="Groth M."/>
            <person name="Westermann M."/>
            <person name="Marz M."/>
            <person name="Spaller T."/>
            <person name="Winckler T."/>
            <person name="Schaap P."/>
            <person name="Glockner G."/>
        </authorList>
    </citation>
    <scope>NUCLEOTIDE SEQUENCE [LARGE SCALE GENOMIC DNA]</scope>
    <source>
        <strain evidence="1 2">Jena</strain>
    </source>
</reference>
<keyword evidence="2" id="KW-1185">Reference proteome</keyword>
<dbReference type="EMBL" id="MDYQ01000080">
    <property type="protein sequence ID" value="PRP83575.1"/>
    <property type="molecule type" value="Genomic_DNA"/>
</dbReference>
<accession>A0A2P6NHY5</accession>
<proteinExistence type="predicted"/>
<dbReference type="AlphaFoldDB" id="A0A2P6NHY5"/>
<comment type="caution">
    <text evidence="1">The sequence shown here is derived from an EMBL/GenBank/DDBJ whole genome shotgun (WGS) entry which is preliminary data.</text>
</comment>
<evidence type="ECO:0000313" key="2">
    <source>
        <dbReference type="Proteomes" id="UP000241769"/>
    </source>
</evidence>
<gene>
    <name evidence="1" type="ORF">PROFUN_09124</name>
</gene>
<sequence>MNPLSRISSLQILSNERDYDYKDEICNGQFSAGTAVRRGKRAQGFGCYSEAQLPGNPSNASFGLGGKSLLKRGF</sequence>
<dbReference type="InParanoid" id="A0A2P6NHY5"/>